<evidence type="ECO:0000313" key="2">
    <source>
        <dbReference type="Proteomes" id="UP000685013"/>
    </source>
</evidence>
<accession>A0AAV6M236</accession>
<proteinExistence type="predicted"/>
<keyword evidence="2" id="KW-1185">Reference proteome</keyword>
<sequence length="73" mass="8317">MERVVRDRARDCGRGKLVSFDFRKSNPCVYVGIGDNIDSSMDDLQWNLDFAVLPIFYRLVFPGPCVKVKGCDD</sequence>
<organism evidence="1 2">
    <name type="scientific">Cucurbita argyrosperma subsp. sororia</name>
    <dbReference type="NCBI Taxonomy" id="37648"/>
    <lineage>
        <taxon>Eukaryota</taxon>
        <taxon>Viridiplantae</taxon>
        <taxon>Streptophyta</taxon>
        <taxon>Embryophyta</taxon>
        <taxon>Tracheophyta</taxon>
        <taxon>Spermatophyta</taxon>
        <taxon>Magnoliopsida</taxon>
        <taxon>eudicotyledons</taxon>
        <taxon>Gunneridae</taxon>
        <taxon>Pentapetalae</taxon>
        <taxon>rosids</taxon>
        <taxon>fabids</taxon>
        <taxon>Cucurbitales</taxon>
        <taxon>Cucurbitaceae</taxon>
        <taxon>Cucurbiteae</taxon>
        <taxon>Cucurbita</taxon>
    </lineage>
</organism>
<dbReference type="EMBL" id="JAGKQH010000018">
    <property type="protein sequence ID" value="KAG6573565.1"/>
    <property type="molecule type" value="Genomic_DNA"/>
</dbReference>
<comment type="caution">
    <text evidence="1">The sequence shown here is derived from an EMBL/GenBank/DDBJ whole genome shotgun (WGS) entry which is preliminary data.</text>
</comment>
<feature type="non-terminal residue" evidence="1">
    <location>
        <position position="1"/>
    </location>
</feature>
<reference evidence="1 2" key="1">
    <citation type="journal article" date="2021" name="Hortic Res">
        <title>The domestication of Cucurbita argyrosperma as revealed by the genome of its wild relative.</title>
        <authorList>
            <person name="Barrera-Redondo J."/>
            <person name="Sanchez-de la Vega G."/>
            <person name="Aguirre-Liguori J.A."/>
            <person name="Castellanos-Morales G."/>
            <person name="Gutierrez-Guerrero Y.T."/>
            <person name="Aguirre-Dugua X."/>
            <person name="Aguirre-Planter E."/>
            <person name="Tenaillon M.I."/>
            <person name="Lira-Saade R."/>
            <person name="Eguiarte L.E."/>
        </authorList>
    </citation>
    <scope>NUCLEOTIDE SEQUENCE [LARGE SCALE GENOMIC DNA]</scope>
    <source>
        <strain evidence="1">JBR-2021</strain>
    </source>
</reference>
<dbReference type="Proteomes" id="UP000685013">
    <property type="component" value="Chromosome 18"/>
</dbReference>
<dbReference type="AlphaFoldDB" id="A0AAV6M236"/>
<protein>
    <submittedName>
        <fullName evidence="1">Uncharacterized protein</fullName>
    </submittedName>
</protein>
<evidence type="ECO:0000313" key="1">
    <source>
        <dbReference type="EMBL" id="KAG6573565.1"/>
    </source>
</evidence>
<name>A0AAV6M236_9ROSI</name>
<gene>
    <name evidence="1" type="ORF">SDJN03_27452</name>
</gene>